<feature type="transmembrane region" description="Helical" evidence="1">
    <location>
        <begin position="329"/>
        <end position="348"/>
    </location>
</feature>
<feature type="transmembrane region" description="Helical" evidence="1">
    <location>
        <begin position="20"/>
        <end position="40"/>
    </location>
</feature>
<feature type="transmembrane region" description="Helical" evidence="1">
    <location>
        <begin position="118"/>
        <end position="140"/>
    </location>
</feature>
<feature type="transmembrane region" description="Helical" evidence="1">
    <location>
        <begin position="87"/>
        <end position="106"/>
    </location>
</feature>
<dbReference type="CDD" id="cd17332">
    <property type="entry name" value="MFS_MelB_like"/>
    <property type="match status" value="1"/>
</dbReference>
<reference evidence="2 3" key="1">
    <citation type="journal article" date="2021" name="ISME Commun">
        <title>Automated analysis of genomic sequences facilitates high-throughput and comprehensive description of bacteria.</title>
        <authorList>
            <person name="Hitch T.C.A."/>
        </authorList>
    </citation>
    <scope>NUCLEOTIDE SEQUENCE [LARGE SCALE GENOMIC DNA]</scope>
    <source>
        <strain evidence="2 3">Sanger_29</strain>
    </source>
</reference>
<dbReference type="EMBL" id="JAOQKE010000002">
    <property type="protein sequence ID" value="MCU6724323.1"/>
    <property type="molecule type" value="Genomic_DNA"/>
</dbReference>
<sequence length="442" mass="48415">MKQQHNSKNPGFPAKRYAAFAVGDAGYQFIFYWISAYVMIFYTDVVGIPTAYVSVLLLVVRLYDAINDPLLGSMMDKTKSRYGRYRPWIAIGGIGLAVSTALLFWAHPDMNFAGKIVYMYVTYMVAVTFSTLFYMSYLALGGCLSPDSMIRTKASGYRTVMQSVGMLLMGYLTVHFISKYQDSAPASGYLTGVIVTATIGVVLILITAVKSREVITSDAKEKISLKTQFRALFHNKAILAVIVCMFCHGLQMQGRQTIATYYFTYYAGNFSIFQIFNTISAVLGIVGAFAAPYLYQLVKSKAKAARIAFYLLAGSMILQYFIPCPNTGFYILTAVNGLGSGLFTALIFSMIPDATDYSQRRDKIRIDGFLAAMASFAFKAGGSIGAALIGVVLNATGYVANQIQNAATLKSINLMMTVAPAAFVILGILVLFTYRLDETSNV</sequence>
<feature type="transmembrane region" description="Helical" evidence="1">
    <location>
        <begin position="307"/>
        <end position="323"/>
    </location>
</feature>
<feature type="transmembrane region" description="Helical" evidence="1">
    <location>
        <begin position="369"/>
        <end position="392"/>
    </location>
</feature>
<keyword evidence="1" id="KW-0472">Membrane</keyword>
<dbReference type="Gene3D" id="1.20.1250.20">
    <property type="entry name" value="MFS general substrate transporter like domains"/>
    <property type="match status" value="1"/>
</dbReference>
<keyword evidence="3" id="KW-1185">Reference proteome</keyword>
<feature type="transmembrane region" description="Helical" evidence="1">
    <location>
        <begin position="412"/>
        <end position="434"/>
    </location>
</feature>
<keyword evidence="1" id="KW-0812">Transmembrane</keyword>
<dbReference type="InterPro" id="IPR039672">
    <property type="entry name" value="MFS_2"/>
</dbReference>
<feature type="transmembrane region" description="Helical" evidence="1">
    <location>
        <begin position="271"/>
        <end position="295"/>
    </location>
</feature>
<evidence type="ECO:0000313" key="3">
    <source>
        <dbReference type="Proteomes" id="UP001652338"/>
    </source>
</evidence>
<dbReference type="SUPFAM" id="SSF103473">
    <property type="entry name" value="MFS general substrate transporter"/>
    <property type="match status" value="1"/>
</dbReference>
<name>A0ABT2SJS4_9FIRM</name>
<dbReference type="InterPro" id="IPR001927">
    <property type="entry name" value="Na/Gal_symport"/>
</dbReference>
<protein>
    <submittedName>
        <fullName evidence="2">MFS transporter</fullName>
    </submittedName>
</protein>
<evidence type="ECO:0000313" key="2">
    <source>
        <dbReference type="EMBL" id="MCU6724323.1"/>
    </source>
</evidence>
<dbReference type="PANTHER" id="PTHR11328:SF24">
    <property type="entry name" value="MAJOR FACILITATOR SUPERFAMILY (MFS) PROFILE DOMAIN-CONTAINING PROTEIN"/>
    <property type="match status" value="1"/>
</dbReference>
<dbReference type="InterPro" id="IPR036259">
    <property type="entry name" value="MFS_trans_sf"/>
</dbReference>
<dbReference type="RefSeq" id="WP_262653615.1">
    <property type="nucleotide sequence ID" value="NZ_JAOQKE010000002.1"/>
</dbReference>
<dbReference type="Pfam" id="PF13347">
    <property type="entry name" value="MFS_2"/>
    <property type="match status" value="1"/>
</dbReference>
<dbReference type="Proteomes" id="UP001652338">
    <property type="component" value="Unassembled WGS sequence"/>
</dbReference>
<feature type="transmembrane region" description="Helical" evidence="1">
    <location>
        <begin position="46"/>
        <end position="66"/>
    </location>
</feature>
<feature type="transmembrane region" description="Helical" evidence="1">
    <location>
        <begin position="229"/>
        <end position="251"/>
    </location>
</feature>
<feature type="transmembrane region" description="Helical" evidence="1">
    <location>
        <begin position="189"/>
        <end position="209"/>
    </location>
</feature>
<evidence type="ECO:0000256" key="1">
    <source>
        <dbReference type="SAM" id="Phobius"/>
    </source>
</evidence>
<comment type="caution">
    <text evidence="2">The sequence shown here is derived from an EMBL/GenBank/DDBJ whole genome shotgun (WGS) entry which is preliminary data.</text>
</comment>
<keyword evidence="1" id="KW-1133">Transmembrane helix</keyword>
<feature type="transmembrane region" description="Helical" evidence="1">
    <location>
        <begin position="160"/>
        <end position="177"/>
    </location>
</feature>
<dbReference type="NCBIfam" id="TIGR00792">
    <property type="entry name" value="gph"/>
    <property type="match status" value="1"/>
</dbReference>
<dbReference type="PANTHER" id="PTHR11328">
    <property type="entry name" value="MAJOR FACILITATOR SUPERFAMILY DOMAIN-CONTAINING PROTEIN"/>
    <property type="match status" value="1"/>
</dbReference>
<proteinExistence type="predicted"/>
<organism evidence="2 3">
    <name type="scientific">Muricoprocola aceti</name>
    <dbReference type="NCBI Taxonomy" id="2981772"/>
    <lineage>
        <taxon>Bacteria</taxon>
        <taxon>Bacillati</taxon>
        <taxon>Bacillota</taxon>
        <taxon>Clostridia</taxon>
        <taxon>Lachnospirales</taxon>
        <taxon>Lachnospiraceae</taxon>
        <taxon>Muricoprocola</taxon>
    </lineage>
</organism>
<gene>
    <name evidence="2" type="ORF">OCV47_02940</name>
</gene>
<accession>A0ABT2SJS4</accession>